<feature type="transmembrane region" description="Helical" evidence="1">
    <location>
        <begin position="6"/>
        <end position="27"/>
    </location>
</feature>
<protein>
    <submittedName>
        <fullName evidence="2">Uncharacterized protein</fullName>
    </submittedName>
</protein>
<proteinExistence type="predicted"/>
<keyword evidence="1" id="KW-0812">Transmembrane</keyword>
<evidence type="ECO:0000256" key="1">
    <source>
        <dbReference type="SAM" id="Phobius"/>
    </source>
</evidence>
<organism evidence="2 3">
    <name type="scientific">Comamonas resistens</name>
    <dbReference type="NCBI Taxonomy" id="3046670"/>
    <lineage>
        <taxon>Bacteria</taxon>
        <taxon>Pseudomonadati</taxon>
        <taxon>Pseudomonadota</taxon>
        <taxon>Betaproteobacteria</taxon>
        <taxon>Burkholderiales</taxon>
        <taxon>Comamonadaceae</taxon>
        <taxon>Comamonas</taxon>
    </lineage>
</organism>
<feature type="transmembrane region" description="Helical" evidence="1">
    <location>
        <begin position="100"/>
        <end position="121"/>
    </location>
</feature>
<dbReference type="Proteomes" id="UP001240697">
    <property type="component" value="Chromosome"/>
</dbReference>
<accession>A0ABY8SYF0</accession>
<evidence type="ECO:0000313" key="2">
    <source>
        <dbReference type="EMBL" id="WHS67726.1"/>
    </source>
</evidence>
<reference evidence="2 3" key="1">
    <citation type="submission" date="2023-05" db="EMBL/GenBank/DDBJ databases">
        <authorList>
            <person name="Yin Y."/>
            <person name="Lu Z."/>
        </authorList>
    </citation>
    <scope>NUCLEOTIDE SEQUENCE [LARGE SCALE GENOMIC DNA]</scope>
    <source>
        <strain evidence="2 3">ZM22</strain>
    </source>
</reference>
<evidence type="ECO:0000313" key="3">
    <source>
        <dbReference type="Proteomes" id="UP001240697"/>
    </source>
</evidence>
<keyword evidence="1" id="KW-0472">Membrane</keyword>
<keyword evidence="1" id="KW-1133">Transmembrane helix</keyword>
<dbReference type="RefSeq" id="WP_283488752.1">
    <property type="nucleotide sequence ID" value="NZ_CP125947.1"/>
</dbReference>
<name>A0ABY8SYF0_9BURK</name>
<feature type="transmembrane region" description="Helical" evidence="1">
    <location>
        <begin position="127"/>
        <end position="148"/>
    </location>
</feature>
<gene>
    <name evidence="2" type="ORF">QMY55_11665</name>
</gene>
<sequence>MYFSISIQVQIVLAICLFYLYDAALLLKPEEGLLRPKRRGWAGMLANRGFELRQNWLLWPPILLPHQPLYRLHWDATRIELSESAPLSTPLDTHAASFKVFALPLYLLAALLFIALPLSLLVLHSELAQLASLGLIYLCTAGLGLLTLRHGRLGHSPRALARSTAMQILLCPPFALNVVRKLSLAHAAQGDLLQNALALMSPPQWQHFSEQVQTSMQREMQEIAELPEYAVHLTRMQAALKNLQQYSSPLEAQAAEA</sequence>
<keyword evidence="3" id="KW-1185">Reference proteome</keyword>
<dbReference type="EMBL" id="CP125947">
    <property type="protein sequence ID" value="WHS67726.1"/>
    <property type="molecule type" value="Genomic_DNA"/>
</dbReference>